<evidence type="ECO:0000256" key="3">
    <source>
        <dbReference type="ARBA" id="ARBA00022606"/>
    </source>
</evidence>
<keyword evidence="3 10" id="KW-0716">Sensory transduction</keyword>
<dbReference type="GO" id="GO:0004984">
    <property type="term" value="F:olfactory receptor activity"/>
    <property type="evidence" value="ECO:0007669"/>
    <property type="project" value="InterPro"/>
</dbReference>
<dbReference type="InterPro" id="IPR004117">
    <property type="entry name" value="7tm6_olfct_rcpt"/>
</dbReference>
<organism evidence="11 12">
    <name type="scientific">Temnothorax curvispinosus</name>
    <dbReference type="NCBI Taxonomy" id="300111"/>
    <lineage>
        <taxon>Eukaryota</taxon>
        <taxon>Metazoa</taxon>
        <taxon>Ecdysozoa</taxon>
        <taxon>Arthropoda</taxon>
        <taxon>Hexapoda</taxon>
        <taxon>Insecta</taxon>
        <taxon>Pterygota</taxon>
        <taxon>Neoptera</taxon>
        <taxon>Endopterygota</taxon>
        <taxon>Hymenoptera</taxon>
        <taxon>Apocrita</taxon>
        <taxon>Aculeata</taxon>
        <taxon>Formicoidea</taxon>
        <taxon>Formicidae</taxon>
        <taxon>Myrmicinae</taxon>
        <taxon>Temnothorax</taxon>
    </lineage>
</organism>
<feature type="transmembrane region" description="Helical" evidence="10">
    <location>
        <begin position="296"/>
        <end position="318"/>
    </location>
</feature>
<evidence type="ECO:0000256" key="1">
    <source>
        <dbReference type="ARBA" id="ARBA00004651"/>
    </source>
</evidence>
<evidence type="ECO:0000313" key="12">
    <source>
        <dbReference type="RefSeq" id="XP_024875354.1"/>
    </source>
</evidence>
<comment type="subcellular location">
    <subcellularLocation>
        <location evidence="1 10">Cell membrane</location>
        <topology evidence="1 10">Multi-pass membrane protein</topology>
    </subcellularLocation>
</comment>
<feature type="transmembrane region" description="Helical" evidence="10">
    <location>
        <begin position="163"/>
        <end position="192"/>
    </location>
</feature>
<dbReference type="Proteomes" id="UP000504618">
    <property type="component" value="Unplaced"/>
</dbReference>
<dbReference type="Pfam" id="PF02949">
    <property type="entry name" value="7tm_6"/>
    <property type="match status" value="1"/>
</dbReference>
<dbReference type="RefSeq" id="XP_024875354.1">
    <property type="nucleotide sequence ID" value="XM_025019586.1"/>
</dbReference>
<dbReference type="GO" id="GO:0005549">
    <property type="term" value="F:odorant binding"/>
    <property type="evidence" value="ECO:0007669"/>
    <property type="project" value="InterPro"/>
</dbReference>
<proteinExistence type="inferred from homology"/>
<dbReference type="AlphaFoldDB" id="A0A6J1PZS0"/>
<sequence>MSRGVCAMVSGGIKIFFFTEENSTWSTLDMDVIRHSGYADFEWAIELNRYSLEFIGLWPKMEETAREKLIANIRVFLLIIMVTCVCVIPCIHSLIRVWGDLMSMTDNLQFTLPLVSMTMKLIIMWRKKAALAPILYMIAKDWLKLNSDEERKIMIRCARIPRMIIICGFVIMFGSFILLFILPCFGITVRYITNVTDPGKPLPLQTYYFYDTDTSPYFELTFAAQCVTLMVSAMGYTAIDSMFGLLVFHVCGQLENLKGRLMTSSEKNPNFDHVLADAVMDHVRLIRCVRIIENTFTLMLLGLFLYFGTLFSVYGFSLVTVITDGRHLSFLRLSSLVTVLVNIFAHMCLYCVVGECLITQCEGVYQAVCEYRWYELKPKQARNLILLMTRANKPLNVTVGNIFPLTMNSFCSLLKTSGGYISVLLARCD</sequence>
<dbReference type="GO" id="GO:0007165">
    <property type="term" value="P:signal transduction"/>
    <property type="evidence" value="ECO:0007669"/>
    <property type="project" value="UniProtKB-KW"/>
</dbReference>
<feature type="transmembrane region" description="Helical" evidence="10">
    <location>
        <begin position="75"/>
        <end position="95"/>
    </location>
</feature>
<evidence type="ECO:0000256" key="8">
    <source>
        <dbReference type="ARBA" id="ARBA00023170"/>
    </source>
</evidence>
<evidence type="ECO:0000256" key="6">
    <source>
        <dbReference type="ARBA" id="ARBA00022989"/>
    </source>
</evidence>
<dbReference type="GeneID" id="112456829"/>
<keyword evidence="7 10" id="KW-0472">Membrane</keyword>
<accession>A0A6J1PZS0</accession>
<keyword evidence="9 10" id="KW-0807">Transducer</keyword>
<keyword evidence="5 10" id="KW-0552">Olfaction</keyword>
<comment type="similarity">
    <text evidence="10">Belongs to the insect chemoreceptor superfamily. Heteromeric odorant receptor channel (TC 1.A.69) family.</text>
</comment>
<keyword evidence="4 10" id="KW-0812">Transmembrane</keyword>
<keyword evidence="6 10" id="KW-1133">Transmembrane helix</keyword>
<evidence type="ECO:0000256" key="10">
    <source>
        <dbReference type="RuleBase" id="RU351113"/>
    </source>
</evidence>
<dbReference type="GO" id="GO:0005886">
    <property type="term" value="C:plasma membrane"/>
    <property type="evidence" value="ECO:0007669"/>
    <property type="project" value="UniProtKB-SubCell"/>
</dbReference>
<reference evidence="12" key="1">
    <citation type="submission" date="2025-08" db="UniProtKB">
        <authorList>
            <consortium name="RefSeq"/>
        </authorList>
    </citation>
    <scope>IDENTIFICATION</scope>
    <source>
        <tissue evidence="12">Whole body</tissue>
    </source>
</reference>
<name>A0A6J1PZS0_9HYME</name>
<evidence type="ECO:0000256" key="2">
    <source>
        <dbReference type="ARBA" id="ARBA00022475"/>
    </source>
</evidence>
<dbReference type="PANTHER" id="PTHR21137">
    <property type="entry name" value="ODORANT RECEPTOR"/>
    <property type="match status" value="1"/>
</dbReference>
<comment type="caution">
    <text evidence="10">Lacks conserved residue(s) required for the propagation of feature annotation.</text>
</comment>
<keyword evidence="2" id="KW-1003">Cell membrane</keyword>
<evidence type="ECO:0000256" key="5">
    <source>
        <dbReference type="ARBA" id="ARBA00022725"/>
    </source>
</evidence>
<evidence type="ECO:0000256" key="7">
    <source>
        <dbReference type="ARBA" id="ARBA00023136"/>
    </source>
</evidence>
<feature type="transmembrane region" description="Helical" evidence="10">
    <location>
        <begin position="330"/>
        <end position="353"/>
    </location>
</feature>
<feature type="transmembrane region" description="Helical" evidence="10">
    <location>
        <begin position="222"/>
        <end position="248"/>
    </location>
</feature>
<keyword evidence="11" id="KW-1185">Reference proteome</keyword>
<keyword evidence="8 10" id="KW-0675">Receptor</keyword>
<gene>
    <name evidence="12" type="primary">LOC112456829</name>
</gene>
<dbReference type="OrthoDB" id="7634903at2759"/>
<evidence type="ECO:0000256" key="9">
    <source>
        <dbReference type="ARBA" id="ARBA00023224"/>
    </source>
</evidence>
<evidence type="ECO:0000313" key="11">
    <source>
        <dbReference type="Proteomes" id="UP000504618"/>
    </source>
</evidence>
<protein>
    <recommendedName>
        <fullName evidence="10">Odorant receptor</fullName>
    </recommendedName>
</protein>
<feature type="transmembrane region" description="Helical" evidence="10">
    <location>
        <begin position="107"/>
        <end position="125"/>
    </location>
</feature>
<evidence type="ECO:0000256" key="4">
    <source>
        <dbReference type="ARBA" id="ARBA00022692"/>
    </source>
</evidence>
<dbReference type="PANTHER" id="PTHR21137:SF35">
    <property type="entry name" value="ODORANT RECEPTOR 19A-RELATED"/>
    <property type="match status" value="1"/>
</dbReference>